<evidence type="ECO:0000313" key="1">
    <source>
        <dbReference type="EMBL" id="GCE94054.1"/>
    </source>
</evidence>
<keyword evidence="2" id="KW-1185">Reference proteome</keyword>
<comment type="caution">
    <text evidence="1">The sequence shown here is derived from an EMBL/GenBank/DDBJ whole genome shotgun (WGS) entry which is preliminary data.</text>
</comment>
<name>A0A5M3T3L6_LIMPL</name>
<proteinExistence type="predicted"/>
<evidence type="ECO:0000313" key="2">
    <source>
        <dbReference type="Proteomes" id="UP000326169"/>
    </source>
</evidence>
<accession>A0A5M3T3L6</accession>
<sequence length="277" mass="32078">MGILNCHQGMLESIIVRAQTELISPYIFYQLCQEFCLKTGTNKLYFGEPIASYLDPDRGLGVSEIRVFLDGLAIYVRLITTPNFTVNFYLNCLDKYSENPINITAKIIGCGMVGRVAKITINGEEPIVFKAFFDPDFIWVHGPWGEIPVGIRLKYCGVTKDMAEFLFASQNWVVSEWIDDEKSRLCNRQGLRYREFAYKEGLTKLNPLNRNNYNLEGIRLDPGGIQKEYRGRRLVDFYQGTWFYLRKIRRDKWKGIYAIANQLLTGIIQHSRRIPNC</sequence>
<protein>
    <recommendedName>
        <fullName evidence="3">Serine/threonine protein kinase</fullName>
    </recommendedName>
</protein>
<evidence type="ECO:0008006" key="3">
    <source>
        <dbReference type="Google" id="ProtNLM"/>
    </source>
</evidence>
<organism evidence="1 2">
    <name type="scientific">Limnospira platensis NIES-46</name>
    <dbReference type="NCBI Taxonomy" id="1236695"/>
    <lineage>
        <taxon>Bacteria</taxon>
        <taxon>Bacillati</taxon>
        <taxon>Cyanobacteriota</taxon>
        <taxon>Cyanophyceae</taxon>
        <taxon>Oscillatoriophycideae</taxon>
        <taxon>Oscillatoriales</taxon>
        <taxon>Sirenicapillariaceae</taxon>
        <taxon>Limnospira</taxon>
    </lineage>
</organism>
<gene>
    <name evidence="1" type="ORF">NIES46_21060</name>
</gene>
<dbReference type="Proteomes" id="UP000326169">
    <property type="component" value="Unassembled WGS sequence"/>
</dbReference>
<dbReference type="EMBL" id="BIMW01000089">
    <property type="protein sequence ID" value="GCE94054.1"/>
    <property type="molecule type" value="Genomic_DNA"/>
</dbReference>
<reference evidence="1 2" key="1">
    <citation type="journal article" date="2019" name="J Genomics">
        <title>The Draft Genome of a Hydrogen-producing Cyanobacterium, Arthrospira platensis NIES-46.</title>
        <authorList>
            <person name="Suzuki S."/>
            <person name="Yamaguchi H."/>
            <person name="Kawachi M."/>
        </authorList>
    </citation>
    <scope>NUCLEOTIDE SEQUENCE [LARGE SCALE GENOMIC DNA]</scope>
    <source>
        <strain evidence="1 2">NIES-46</strain>
    </source>
</reference>